<name>A0A060C4W4_9GAMM</name>
<feature type="non-terminal residue" evidence="1">
    <location>
        <position position="1"/>
    </location>
</feature>
<organism evidence="1">
    <name type="scientific">uncultured Marinomonas sp</name>
    <dbReference type="NCBI Taxonomy" id="179111"/>
    <lineage>
        <taxon>Bacteria</taxon>
        <taxon>Pseudomonadati</taxon>
        <taxon>Pseudomonadota</taxon>
        <taxon>Gammaproteobacteria</taxon>
        <taxon>Oceanospirillales</taxon>
        <taxon>Oceanospirillaceae</taxon>
        <taxon>Marinomonas</taxon>
        <taxon>environmental samples</taxon>
    </lineage>
</organism>
<protein>
    <submittedName>
        <fullName evidence="1">CAZy families CBM48|GH13 protein</fullName>
    </submittedName>
</protein>
<reference evidence="1" key="1">
    <citation type="journal article" date="2013" name="Environ. Microbiol.">
        <title>Seasonally variable intestinal metagenomes of the red palm weevil (Rhynchophorus ferrugineus).</title>
        <authorList>
            <person name="Jia S."/>
            <person name="Zhang X."/>
            <person name="Zhang G."/>
            <person name="Yin A."/>
            <person name="Zhang S."/>
            <person name="Li F."/>
            <person name="Wang L."/>
            <person name="Zhao D."/>
            <person name="Yun Q."/>
            <person name="Tala"/>
            <person name="Wang J."/>
            <person name="Sun G."/>
            <person name="Baabdullah M."/>
            <person name="Yu X."/>
            <person name="Hu S."/>
            <person name="Al-Mssallem I.S."/>
            <person name="Yu J."/>
        </authorList>
    </citation>
    <scope>NUCLEOTIDE SEQUENCE</scope>
</reference>
<dbReference type="SUPFAM" id="SSF51445">
    <property type="entry name" value="(Trans)glycosidases"/>
    <property type="match status" value="1"/>
</dbReference>
<evidence type="ECO:0000313" key="1">
    <source>
        <dbReference type="EMBL" id="AIA90264.1"/>
    </source>
</evidence>
<sequence length="51" mass="5922">LLFMGGEFGQFKEWDYSEGLEFFLTDYPMHAKLMAMNADLNALYKNSHSVL</sequence>
<dbReference type="AlphaFoldDB" id="A0A060C4W4"/>
<proteinExistence type="predicted"/>
<accession>A0A060C4W4</accession>
<dbReference type="EMBL" id="KF122964">
    <property type="protein sequence ID" value="AIA90264.1"/>
    <property type="molecule type" value="Genomic_DNA"/>
</dbReference>
<dbReference type="InterPro" id="IPR017853">
    <property type="entry name" value="GH"/>
</dbReference>
<dbReference type="Gene3D" id="3.20.20.80">
    <property type="entry name" value="Glycosidases"/>
    <property type="match status" value="1"/>
</dbReference>